<organism evidence="1 2">
    <name type="scientific">Pseudomonas fluorescens</name>
    <dbReference type="NCBI Taxonomy" id="294"/>
    <lineage>
        <taxon>Bacteria</taxon>
        <taxon>Pseudomonadati</taxon>
        <taxon>Pseudomonadota</taxon>
        <taxon>Gammaproteobacteria</taxon>
        <taxon>Pseudomonadales</taxon>
        <taxon>Pseudomonadaceae</taxon>
        <taxon>Pseudomonas</taxon>
    </lineage>
</organism>
<protein>
    <submittedName>
        <fullName evidence="1">Uncharacterized protein</fullName>
    </submittedName>
</protein>
<accession>A0A2T0IGK3</accession>
<name>A0A2T0IGK3_PSEFL</name>
<dbReference type="AlphaFoldDB" id="A0A2T0IGK3"/>
<evidence type="ECO:0000313" key="1">
    <source>
        <dbReference type="EMBL" id="PRW94469.1"/>
    </source>
</evidence>
<proteinExistence type="predicted"/>
<comment type="caution">
    <text evidence="1">The sequence shown here is derived from an EMBL/GenBank/DDBJ whole genome shotgun (WGS) entry which is preliminary data.</text>
</comment>
<dbReference type="Proteomes" id="UP000239731">
    <property type="component" value="Unassembled WGS sequence"/>
</dbReference>
<sequence length="76" mass="7978">MRRSASHASSNHTRIPNVGAGLPAIAAVQPPWSSQASQLPQGTAPISGQVAIPAQQGFQAVFGDVIKRLELLDFCQ</sequence>
<gene>
    <name evidence="1" type="ORF">C7A10_06730</name>
</gene>
<dbReference type="EMBL" id="PVUH01000003">
    <property type="protein sequence ID" value="PRW94469.1"/>
    <property type="molecule type" value="Genomic_DNA"/>
</dbReference>
<evidence type="ECO:0000313" key="2">
    <source>
        <dbReference type="Proteomes" id="UP000239731"/>
    </source>
</evidence>
<reference evidence="1 2" key="1">
    <citation type="submission" date="2018-03" db="EMBL/GenBank/DDBJ databases">
        <title>Blue discolouration in mozzarella cheese caused by Pseudomonas fluorescens.</title>
        <authorList>
            <person name="Chiesa F."/>
            <person name="Dalmasso A."/>
            <person name="Lomonaco S."/>
        </authorList>
    </citation>
    <scope>NUCLEOTIDE SEQUENCE [LARGE SCALE GENOMIC DNA]</scope>
    <source>
        <strain evidence="1 2">11293</strain>
    </source>
</reference>